<comment type="caution">
    <text evidence="5">The sequence shown here is derived from an EMBL/GenBank/DDBJ whole genome shotgun (WGS) entry which is preliminary data.</text>
</comment>
<dbReference type="PRINTS" id="PR00455">
    <property type="entry name" value="HTHTETR"/>
</dbReference>
<organism evidence="5 6">
    <name type="scientific">Bacillus xiapuensis</name>
    <dbReference type="NCBI Taxonomy" id="2014075"/>
    <lineage>
        <taxon>Bacteria</taxon>
        <taxon>Bacillati</taxon>
        <taxon>Bacillota</taxon>
        <taxon>Bacilli</taxon>
        <taxon>Bacillales</taxon>
        <taxon>Bacillaceae</taxon>
        <taxon>Bacillus</taxon>
    </lineage>
</organism>
<dbReference type="Gene3D" id="1.10.357.10">
    <property type="entry name" value="Tetracycline Repressor, domain 2"/>
    <property type="match status" value="1"/>
</dbReference>
<dbReference type="InterPro" id="IPR050624">
    <property type="entry name" value="HTH-type_Tx_Regulator"/>
</dbReference>
<accession>A0ABU6N8C3</accession>
<evidence type="ECO:0000313" key="6">
    <source>
        <dbReference type="Proteomes" id="UP001330749"/>
    </source>
</evidence>
<dbReference type="InterPro" id="IPR036271">
    <property type="entry name" value="Tet_transcr_reg_TetR-rel_C_sf"/>
</dbReference>
<dbReference type="Proteomes" id="UP001330749">
    <property type="component" value="Unassembled WGS sequence"/>
</dbReference>
<dbReference type="PANTHER" id="PTHR43479">
    <property type="entry name" value="ACREF/ENVCD OPERON REPRESSOR-RELATED"/>
    <property type="match status" value="1"/>
</dbReference>
<dbReference type="PROSITE" id="PS50977">
    <property type="entry name" value="HTH_TETR_2"/>
    <property type="match status" value="1"/>
</dbReference>
<dbReference type="SUPFAM" id="SSF46689">
    <property type="entry name" value="Homeodomain-like"/>
    <property type="match status" value="1"/>
</dbReference>
<dbReference type="InterPro" id="IPR001647">
    <property type="entry name" value="HTH_TetR"/>
</dbReference>
<dbReference type="EMBL" id="JARMQG010000039">
    <property type="protein sequence ID" value="MED3561701.1"/>
    <property type="molecule type" value="Genomic_DNA"/>
</dbReference>
<proteinExistence type="predicted"/>
<reference evidence="5 6" key="1">
    <citation type="submission" date="2023-03" db="EMBL/GenBank/DDBJ databases">
        <title>Bacillus Genome Sequencing.</title>
        <authorList>
            <person name="Dunlap C."/>
        </authorList>
    </citation>
    <scope>NUCLEOTIDE SEQUENCE [LARGE SCALE GENOMIC DNA]</scope>
    <source>
        <strain evidence="5 6">B-14544</strain>
    </source>
</reference>
<sequence>MISKQTIELDRREQILKISLRQFAKNGYHKTKISDIVREAGVAQGTFYWYFKSKEAIALEIIQNGQIHFLEVVAQGYRQTTGSVQDAIKSSEKLFEDLFNFAENNKDLIELLLKGVESEDSVYQLINETWVKIEEAFQRNIKRATELGILPEKDPSLQSALLISLIEGTLLRWLFGPKDSTLTKKTANELAKEMVRFEFFGLLGI</sequence>
<gene>
    <name evidence="5" type="ORF">P4447_03955</name>
</gene>
<feature type="domain" description="HTH tetR-type" evidence="4">
    <location>
        <begin position="9"/>
        <end position="69"/>
    </location>
</feature>
<dbReference type="PANTHER" id="PTHR43479:SF11">
    <property type="entry name" value="ACREF_ENVCD OPERON REPRESSOR-RELATED"/>
    <property type="match status" value="1"/>
</dbReference>
<name>A0ABU6N8C3_9BACI</name>
<protein>
    <submittedName>
        <fullName evidence="5">TetR/AcrR family transcriptional regulator</fullName>
    </submittedName>
</protein>
<keyword evidence="6" id="KW-1185">Reference proteome</keyword>
<evidence type="ECO:0000259" key="4">
    <source>
        <dbReference type="PROSITE" id="PS50977"/>
    </source>
</evidence>
<evidence type="ECO:0000313" key="5">
    <source>
        <dbReference type="EMBL" id="MED3561701.1"/>
    </source>
</evidence>
<dbReference type="InterPro" id="IPR009057">
    <property type="entry name" value="Homeodomain-like_sf"/>
</dbReference>
<evidence type="ECO:0000256" key="3">
    <source>
        <dbReference type="PROSITE-ProRule" id="PRU00335"/>
    </source>
</evidence>
<feature type="DNA-binding region" description="H-T-H motif" evidence="3">
    <location>
        <begin position="32"/>
        <end position="51"/>
    </location>
</feature>
<dbReference type="Pfam" id="PF00440">
    <property type="entry name" value="TetR_N"/>
    <property type="match status" value="1"/>
</dbReference>
<keyword evidence="2 3" id="KW-0238">DNA-binding</keyword>
<evidence type="ECO:0000256" key="1">
    <source>
        <dbReference type="ARBA" id="ARBA00022491"/>
    </source>
</evidence>
<keyword evidence="1" id="KW-0678">Repressor</keyword>
<evidence type="ECO:0000256" key="2">
    <source>
        <dbReference type="ARBA" id="ARBA00023125"/>
    </source>
</evidence>
<dbReference type="SUPFAM" id="SSF48498">
    <property type="entry name" value="Tetracyclin repressor-like, C-terminal domain"/>
    <property type="match status" value="1"/>
</dbReference>